<organism evidence="4 5">
    <name type="scientific">Prochlorococcus marinus (strain MIT 9303)</name>
    <dbReference type="NCBI Taxonomy" id="59922"/>
    <lineage>
        <taxon>Bacteria</taxon>
        <taxon>Bacillati</taxon>
        <taxon>Cyanobacteriota</taxon>
        <taxon>Cyanophyceae</taxon>
        <taxon>Synechococcales</taxon>
        <taxon>Prochlorococcaceae</taxon>
        <taxon>Prochlorococcus</taxon>
    </lineage>
</organism>
<dbReference type="EMBL" id="CP000554">
    <property type="protein sequence ID" value="ABM79360.1"/>
    <property type="molecule type" value="Genomic_DNA"/>
</dbReference>
<name>A2CD00_PROM3</name>
<evidence type="ECO:0000259" key="3">
    <source>
        <dbReference type="PROSITE" id="PS50076"/>
    </source>
</evidence>
<evidence type="ECO:0000256" key="2">
    <source>
        <dbReference type="SAM" id="Coils"/>
    </source>
</evidence>
<keyword evidence="1" id="KW-0143">Chaperone</keyword>
<keyword evidence="2" id="KW-0175">Coiled coil</keyword>
<dbReference type="GO" id="GO:0051082">
    <property type="term" value="F:unfolded protein binding"/>
    <property type="evidence" value="ECO:0007669"/>
    <property type="project" value="TreeGrafter"/>
</dbReference>
<dbReference type="PRINTS" id="PR00625">
    <property type="entry name" value="JDOMAIN"/>
</dbReference>
<sequence>MAADPYQVLGVTSTASSAEIKAAYRQLVKRHHPDAGGDEQGILALNAAWEVLGDSEHRRAYDRTRKHGVSVADEAHQRGVRNARASAAARATKGQAAAEDEALECWIKQVYVPIDRLLGQVINPFPAQFRSLSADPYDDSLMEVFCTYLEQSVNRLETVNRLYRALPIPASAQDFGLSLYYCLSQVEDALAELERYTMGYVDSYLHDGREMLREAKKRRLRLKEERRRLEIS</sequence>
<dbReference type="PROSITE" id="PS50076">
    <property type="entry name" value="DNAJ_2"/>
    <property type="match status" value="1"/>
</dbReference>
<protein>
    <submittedName>
        <fullName evidence="4">Possible heat shock protein DnaJ</fullName>
    </submittedName>
</protein>
<dbReference type="InterPro" id="IPR036869">
    <property type="entry name" value="J_dom_sf"/>
</dbReference>
<dbReference type="GO" id="GO:0005737">
    <property type="term" value="C:cytoplasm"/>
    <property type="evidence" value="ECO:0007669"/>
    <property type="project" value="TreeGrafter"/>
</dbReference>
<dbReference type="Pfam" id="PF00226">
    <property type="entry name" value="DnaJ"/>
    <property type="match status" value="1"/>
</dbReference>
<keyword evidence="4" id="KW-0346">Stress response</keyword>
<feature type="domain" description="J" evidence="3">
    <location>
        <begin position="4"/>
        <end position="65"/>
    </location>
</feature>
<dbReference type="Gene3D" id="1.10.287.110">
    <property type="entry name" value="DnaJ domain"/>
    <property type="match status" value="1"/>
</dbReference>
<accession>A2CD00</accession>
<dbReference type="BioCyc" id="PMAR59922:G1G80-2305-MONOMER"/>
<feature type="coiled-coil region" evidence="2">
    <location>
        <begin position="205"/>
        <end position="232"/>
    </location>
</feature>
<dbReference type="HOGENOM" id="CLU_1189056_0_0_3"/>
<evidence type="ECO:0000313" key="4">
    <source>
        <dbReference type="EMBL" id="ABM79360.1"/>
    </source>
</evidence>
<dbReference type="KEGG" id="pmf:P9303_26301"/>
<evidence type="ECO:0000256" key="1">
    <source>
        <dbReference type="ARBA" id="ARBA00023186"/>
    </source>
</evidence>
<proteinExistence type="predicted"/>
<dbReference type="Proteomes" id="UP000002274">
    <property type="component" value="Chromosome"/>
</dbReference>
<gene>
    <name evidence="4" type="ordered locus">P9303_26301</name>
</gene>
<dbReference type="CDD" id="cd06257">
    <property type="entry name" value="DnaJ"/>
    <property type="match status" value="1"/>
</dbReference>
<dbReference type="InterPro" id="IPR001623">
    <property type="entry name" value="DnaJ_domain"/>
</dbReference>
<dbReference type="PANTHER" id="PTHR43096:SF52">
    <property type="entry name" value="DNAJ HOMOLOG 1, MITOCHONDRIAL-RELATED"/>
    <property type="match status" value="1"/>
</dbReference>
<dbReference type="PANTHER" id="PTHR43096">
    <property type="entry name" value="DNAJ HOMOLOG 1, MITOCHONDRIAL-RELATED"/>
    <property type="match status" value="1"/>
</dbReference>
<dbReference type="RefSeq" id="WP_011827203.1">
    <property type="nucleotide sequence ID" value="NC_008820.1"/>
</dbReference>
<dbReference type="STRING" id="59922.P9303_26301"/>
<evidence type="ECO:0000313" key="5">
    <source>
        <dbReference type="Proteomes" id="UP000002274"/>
    </source>
</evidence>
<dbReference type="GO" id="GO:0042026">
    <property type="term" value="P:protein refolding"/>
    <property type="evidence" value="ECO:0007669"/>
    <property type="project" value="TreeGrafter"/>
</dbReference>
<reference evidence="4 5" key="1">
    <citation type="journal article" date="2007" name="PLoS Genet.">
        <title>Patterns and implications of gene gain and loss in the evolution of Prochlorococcus.</title>
        <authorList>
            <person name="Kettler G.C."/>
            <person name="Martiny A.C."/>
            <person name="Huang K."/>
            <person name="Zucker J."/>
            <person name="Coleman M.L."/>
            <person name="Rodrigue S."/>
            <person name="Chen F."/>
            <person name="Lapidus A."/>
            <person name="Ferriera S."/>
            <person name="Johnson J."/>
            <person name="Steglich C."/>
            <person name="Church G.M."/>
            <person name="Richardson P."/>
            <person name="Chisholm S.W."/>
        </authorList>
    </citation>
    <scope>NUCLEOTIDE SEQUENCE [LARGE SCALE GENOMIC DNA]</scope>
    <source>
        <strain evidence="4 5">MIT 9303</strain>
    </source>
</reference>
<dbReference type="SUPFAM" id="SSF46565">
    <property type="entry name" value="Chaperone J-domain"/>
    <property type="match status" value="1"/>
</dbReference>
<dbReference type="AlphaFoldDB" id="A2CD00"/>
<dbReference type="SMART" id="SM00271">
    <property type="entry name" value="DnaJ"/>
    <property type="match status" value="1"/>
</dbReference>